<dbReference type="SUPFAM" id="SSF47769">
    <property type="entry name" value="SAM/Pointed domain"/>
    <property type="match status" value="3"/>
</dbReference>
<dbReference type="EMBL" id="CAJPVJ010000375">
    <property type="protein sequence ID" value="CAG2162262.1"/>
    <property type="molecule type" value="Genomic_DNA"/>
</dbReference>
<feature type="compositionally biased region" description="Basic and acidic residues" evidence="5">
    <location>
        <begin position="1385"/>
        <end position="1394"/>
    </location>
</feature>
<evidence type="ECO:0000256" key="5">
    <source>
        <dbReference type="SAM" id="MobiDB-lite"/>
    </source>
</evidence>
<dbReference type="CDD" id="cd09562">
    <property type="entry name" value="SAM_liprin-alpha1_2_3_4_repeat1"/>
    <property type="match status" value="1"/>
</dbReference>
<evidence type="ECO:0000313" key="7">
    <source>
        <dbReference type="EMBL" id="CAD7639228.1"/>
    </source>
</evidence>
<dbReference type="InterPro" id="IPR001660">
    <property type="entry name" value="SAM"/>
</dbReference>
<feature type="domain" description="SAM" evidence="6">
    <location>
        <begin position="984"/>
        <end position="1041"/>
    </location>
</feature>
<dbReference type="InterPro" id="IPR037620">
    <property type="entry name" value="LIP-1_SAM_1"/>
</dbReference>
<organism evidence="7">
    <name type="scientific">Oppiella nova</name>
    <dbReference type="NCBI Taxonomy" id="334625"/>
    <lineage>
        <taxon>Eukaryota</taxon>
        <taxon>Metazoa</taxon>
        <taxon>Ecdysozoa</taxon>
        <taxon>Arthropoda</taxon>
        <taxon>Chelicerata</taxon>
        <taxon>Arachnida</taxon>
        <taxon>Acari</taxon>
        <taxon>Acariformes</taxon>
        <taxon>Sarcoptiformes</taxon>
        <taxon>Oribatida</taxon>
        <taxon>Brachypylina</taxon>
        <taxon>Oppioidea</taxon>
        <taxon>Oppiidae</taxon>
        <taxon>Oppiella</taxon>
    </lineage>
</organism>
<evidence type="ECO:0000256" key="1">
    <source>
        <dbReference type="ARBA" id="ARBA00007026"/>
    </source>
</evidence>
<dbReference type="Pfam" id="PF00071">
    <property type="entry name" value="Ras"/>
    <property type="match status" value="1"/>
</dbReference>
<dbReference type="GO" id="GO:0003924">
    <property type="term" value="F:GTPase activity"/>
    <property type="evidence" value="ECO:0007669"/>
    <property type="project" value="InterPro"/>
</dbReference>
<dbReference type="Pfam" id="PF07647">
    <property type="entry name" value="SAM_2"/>
    <property type="match status" value="1"/>
</dbReference>
<name>A0A7R9QBB6_9ACAR</name>
<keyword evidence="2" id="KW-0677">Repeat</keyword>
<dbReference type="CDD" id="cd09565">
    <property type="entry name" value="SAM_liprin-alpha1_2_3_4_repeat2"/>
    <property type="match status" value="1"/>
</dbReference>
<feature type="coiled-coil region" evidence="4">
    <location>
        <begin position="177"/>
        <end position="204"/>
    </location>
</feature>
<dbReference type="PANTHER" id="PTHR12587">
    <property type="entry name" value="LAR INTERACTING PROTEIN LIP -RELATED PROTEIN"/>
    <property type="match status" value="1"/>
</dbReference>
<feature type="domain" description="SAM" evidence="6">
    <location>
        <begin position="1065"/>
        <end position="1134"/>
    </location>
</feature>
<protein>
    <recommendedName>
        <fullName evidence="6">SAM domain-containing protein</fullName>
    </recommendedName>
</protein>
<dbReference type="InterPro" id="IPR027417">
    <property type="entry name" value="P-loop_NTPase"/>
</dbReference>
<feature type="compositionally biased region" description="Polar residues" evidence="5">
    <location>
        <begin position="788"/>
        <end position="802"/>
    </location>
</feature>
<feature type="region of interest" description="Disordered" evidence="5">
    <location>
        <begin position="686"/>
        <end position="706"/>
    </location>
</feature>
<evidence type="ECO:0000259" key="6">
    <source>
        <dbReference type="PROSITE" id="PS50105"/>
    </source>
</evidence>
<feature type="coiled-coil region" evidence="4">
    <location>
        <begin position="35"/>
        <end position="126"/>
    </location>
</feature>
<dbReference type="PRINTS" id="PR00449">
    <property type="entry name" value="RASTRNSFRMNG"/>
</dbReference>
<feature type="region of interest" description="Disordered" evidence="5">
    <location>
        <begin position="1376"/>
        <end position="1413"/>
    </location>
</feature>
<dbReference type="SMART" id="SM00173">
    <property type="entry name" value="RAS"/>
    <property type="match status" value="1"/>
</dbReference>
<dbReference type="GO" id="GO:0050808">
    <property type="term" value="P:synapse organization"/>
    <property type="evidence" value="ECO:0007669"/>
    <property type="project" value="TreeGrafter"/>
</dbReference>
<proteinExistence type="inferred from homology"/>
<dbReference type="FunFam" id="1.10.150.50:FF:000002">
    <property type="entry name" value="PTPRF interacting protein alpha 1"/>
    <property type="match status" value="1"/>
</dbReference>
<gene>
    <name evidence="7" type="ORF">ONB1V03_LOCUS1860</name>
</gene>
<evidence type="ECO:0000256" key="2">
    <source>
        <dbReference type="ARBA" id="ARBA00022737"/>
    </source>
</evidence>
<dbReference type="InterPro" id="IPR057892">
    <property type="entry name" value="LIP-1_CC2"/>
</dbReference>
<evidence type="ECO:0000313" key="8">
    <source>
        <dbReference type="Proteomes" id="UP000728032"/>
    </source>
</evidence>
<dbReference type="PANTHER" id="PTHR12587:SF20">
    <property type="entry name" value="LIPRIN-ALPHA, ISOFORM E"/>
    <property type="match status" value="1"/>
</dbReference>
<dbReference type="SMART" id="SM00454">
    <property type="entry name" value="SAM"/>
    <property type="match status" value="3"/>
</dbReference>
<dbReference type="Gene3D" id="1.10.150.50">
    <property type="entry name" value="Transcription Factor, Ets-1"/>
    <property type="match status" value="3"/>
</dbReference>
<dbReference type="GO" id="GO:0005737">
    <property type="term" value="C:cytoplasm"/>
    <property type="evidence" value="ECO:0007669"/>
    <property type="project" value="UniProtKB-ARBA"/>
</dbReference>
<dbReference type="Pfam" id="PF00536">
    <property type="entry name" value="SAM_1"/>
    <property type="match status" value="1"/>
</dbReference>
<dbReference type="PROSITE" id="PS51421">
    <property type="entry name" value="RAS"/>
    <property type="match status" value="1"/>
</dbReference>
<feature type="compositionally biased region" description="Polar residues" evidence="5">
    <location>
        <begin position="686"/>
        <end position="702"/>
    </location>
</feature>
<dbReference type="EMBL" id="OC915200">
    <property type="protein sequence ID" value="CAD7639228.1"/>
    <property type="molecule type" value="Genomic_DNA"/>
</dbReference>
<dbReference type="Gene3D" id="3.40.50.300">
    <property type="entry name" value="P-loop containing nucleotide triphosphate hydrolases"/>
    <property type="match status" value="1"/>
</dbReference>
<reference evidence="7" key="1">
    <citation type="submission" date="2020-11" db="EMBL/GenBank/DDBJ databases">
        <authorList>
            <person name="Tran Van P."/>
        </authorList>
    </citation>
    <scope>NUCLEOTIDE SEQUENCE</scope>
</reference>
<feature type="region of interest" description="Disordered" evidence="5">
    <location>
        <begin position="788"/>
        <end position="810"/>
    </location>
</feature>
<dbReference type="InterPro" id="IPR001806">
    <property type="entry name" value="Small_GTPase"/>
</dbReference>
<keyword evidence="8" id="KW-1185">Reference proteome</keyword>
<dbReference type="SUPFAM" id="SSF52540">
    <property type="entry name" value="P-loop containing nucleoside triphosphate hydrolases"/>
    <property type="match status" value="1"/>
</dbReference>
<evidence type="ECO:0000256" key="3">
    <source>
        <dbReference type="ARBA" id="ARBA00023054"/>
    </source>
</evidence>
<dbReference type="PROSITE" id="PS50105">
    <property type="entry name" value="SAM_DOMAIN"/>
    <property type="match status" value="3"/>
</dbReference>
<dbReference type="InterPro" id="IPR013761">
    <property type="entry name" value="SAM/pointed_sf"/>
</dbReference>
<dbReference type="SMART" id="SM00175">
    <property type="entry name" value="RAB"/>
    <property type="match status" value="1"/>
</dbReference>
<dbReference type="PROSITE" id="PS51419">
    <property type="entry name" value="RAB"/>
    <property type="match status" value="1"/>
</dbReference>
<evidence type="ECO:0000256" key="4">
    <source>
        <dbReference type="SAM" id="Coils"/>
    </source>
</evidence>
<dbReference type="FunFam" id="1.10.150.50:FF:000004">
    <property type="entry name" value="PTPRF interacting protein alpha 1"/>
    <property type="match status" value="1"/>
</dbReference>
<feature type="coiled-coil region" evidence="4">
    <location>
        <begin position="243"/>
        <end position="419"/>
    </location>
</feature>
<dbReference type="InterPro" id="IPR029515">
    <property type="entry name" value="Liprin"/>
</dbReference>
<keyword evidence="3 4" id="KW-0175">Coiled coil</keyword>
<dbReference type="Pfam" id="PF25526">
    <property type="entry name" value="LIP-1"/>
    <property type="match status" value="1"/>
</dbReference>
<feature type="domain" description="SAM" evidence="6">
    <location>
        <begin position="892"/>
        <end position="958"/>
    </location>
</feature>
<dbReference type="GO" id="GO:0048786">
    <property type="term" value="C:presynaptic active zone"/>
    <property type="evidence" value="ECO:0007669"/>
    <property type="project" value="TreeGrafter"/>
</dbReference>
<dbReference type="CDD" id="cd09568">
    <property type="entry name" value="SAM_liprin-alpha1_2_3_4_repeat3"/>
    <property type="match status" value="1"/>
</dbReference>
<dbReference type="Proteomes" id="UP000728032">
    <property type="component" value="Unassembled WGS sequence"/>
</dbReference>
<comment type="similarity">
    <text evidence="1">Belongs to the liprin family. Liprin-alpha subfamily.</text>
</comment>
<dbReference type="InterPro" id="IPR037621">
    <property type="entry name" value="LIP-1_SAM_2"/>
</dbReference>
<dbReference type="GO" id="GO:0005525">
    <property type="term" value="F:GTP binding"/>
    <property type="evidence" value="ECO:0007669"/>
    <property type="project" value="InterPro"/>
</dbReference>
<accession>A0A7R9QBB6</accession>
<dbReference type="OrthoDB" id="2132119at2759"/>
<dbReference type="InterPro" id="IPR037622">
    <property type="entry name" value="LIP-1_SAM_3"/>
</dbReference>
<feature type="coiled-coil region" evidence="4">
    <location>
        <begin position="580"/>
        <end position="614"/>
    </location>
</feature>
<sequence length="1427" mass="163049">MWNMMCDVMPTISEDSISQRSGQFTGDEANFEQLMVNMLDERDKLMETLRETQEHLNDTQTKLTDIEKERDSLQRQLVSHMPQEFASLTRELNQLREHILEKDEEIQELKAERNNTRLLLEHLECLVSRHERSLRMTVVKRQAQSPAGVSSEVEVLKALKSLFEHHKALDEKVRERLRVSLDKISALEDDLAKASEDLIKSKQTQQQLQTISQIQESSIQMNGQLSSGALDDDHKSEEIQTLVEKQTNELINSRNKLQELTNKLKEYEEMIVKTDKDCAQLREDNVKLNCDLKENKAQKEDQEERITTLEKRYLNAQRESTSLHDLNEKLEHELMSKEAQFKLSEDKIRALTERLELADQKIAQFLRKQETLTDGTETSDYEMDDDRKLSLEERISRLEQQLEEKANELLRARQRERMNEDHNQRLSATVDKLLAESNERLQLHLKERMSALEEKNQMSQELSRIHKLLDDTQGEKGKILQELTKMRVEMQTISQNNINSGGLGAVSVPRNPRMISQESNKNKQLFDQDWDKIEPRVVANVNQAFDVSDTECSQTDDNESIFDTMEMLSPSGHTDAQTLALMLQQQLDAINNEIRLIQEEKHNTEQRAEELESQVGSIDSMSLLTRSFERGISPPQSGRSTPKSRISPSREYLNQFYSTGSCPSALSQTVGASHIYSQYSPSASHQSESLASNAHEMSSDASPPTPRALRLQRVAQALNDNKGVQQKANMSWASSVPPDVLPRSSLYGPPPPTSNSLDESVLSHQLLQTGSANSSMDSLNKQLIANHSQHQHYSQLMSSQQNPKKKGIKSSLVSRLFSSPKREKLKSDRIIGNPIYANYMESDYISLPDAMSHLATPMSPLGGQKADFDRRTKKKHELLAEAMKAGTPFALWNGPTIVAWLELWVGMPAWYVAACRANVKSGAIMSALSDTEIQREIGISNPLHRMKLRLAIQEMVALTSPSAAKPTHTSLAFGEMNHEWIGNEWLPALGLPQYRSMFMECLVDARMLDHLTKKDLRVHLKMVDAFHRTSLQYGINCLKRLNYDKSLFDERRRNCEHEIIDVIVWSNERIIKWTTSVGLKEYSNNLVESGVHGALIALDDTFDDLQMALALQIPTQNVQARQILETEFADLLLKGTDRRPDGSPYLYSKCSSAAMLTPRVGLEYASGRSCGVGKTSLVQQFIDNHFEGTYRPTPQSGDSYSFSIIMNSNLYQIKIIDMPVINYFPSNTLLEWVDYRQCALRNANGYLFVFDLTSPYTFHYVKVIRDQLFESRNMQNIPVWIIGNKADLCMNVLATIRAHKDHYHHHHHHQHHHHIHLHHHPAHEDLTPAFKELANLVRKQWKCSYIECSAKYNWRVVPIFRDIIKTIENTLMNEGKVGDHHHHRDATSADHTDQTKVTLPDGHSSGAAVRHLNNSTSNENVRLCVIL</sequence>